<dbReference type="AlphaFoldDB" id="A0A7J6VPW1"/>
<gene>
    <name evidence="1" type="ORF">FRX31_024203</name>
</gene>
<name>A0A7J6VPW1_THATH</name>
<proteinExistence type="predicted"/>
<evidence type="ECO:0000313" key="1">
    <source>
        <dbReference type="EMBL" id="KAF5186210.1"/>
    </source>
</evidence>
<dbReference type="PANTHER" id="PTHR34659:SF1">
    <property type="entry name" value="PROTEIN EGT2"/>
    <property type="match status" value="1"/>
</dbReference>
<dbReference type="Proteomes" id="UP000554482">
    <property type="component" value="Unassembled WGS sequence"/>
</dbReference>
<reference evidence="1 2" key="1">
    <citation type="submission" date="2020-06" db="EMBL/GenBank/DDBJ databases">
        <title>Transcriptomic and genomic resources for Thalictrum thalictroides and T. hernandezii: Facilitating candidate gene discovery in an emerging model plant lineage.</title>
        <authorList>
            <person name="Arias T."/>
            <person name="Riano-Pachon D.M."/>
            <person name="Di Stilio V.S."/>
        </authorList>
    </citation>
    <scope>NUCLEOTIDE SEQUENCE [LARGE SCALE GENOMIC DNA]</scope>
    <source>
        <strain evidence="2">cv. WT478/WT964</strain>
        <tissue evidence="1">Leaves</tissue>
    </source>
</reference>
<dbReference type="PANTHER" id="PTHR34659">
    <property type="entry name" value="BNAA05G11610D PROTEIN"/>
    <property type="match status" value="1"/>
</dbReference>
<sequence>MHTDSLVVLGSFNVDDGESCMENIELYDNMKLGDSCIVVDNIDLQLPPRSSNRRSLKKKLQHALASRMRSTKQREYEQLAILYGDIDADINGRRAYSKLCILAKDAHLNIPSAQCDSDWELV</sequence>
<dbReference type="OrthoDB" id="778244at2759"/>
<keyword evidence="2" id="KW-1185">Reference proteome</keyword>
<dbReference type="EMBL" id="JABWDY010029663">
    <property type="protein sequence ID" value="KAF5186210.1"/>
    <property type="molecule type" value="Genomic_DNA"/>
</dbReference>
<accession>A0A7J6VPW1</accession>
<evidence type="ECO:0000313" key="2">
    <source>
        <dbReference type="Proteomes" id="UP000554482"/>
    </source>
</evidence>
<dbReference type="InterPro" id="IPR053273">
    <property type="entry name" value="CST_Regulator"/>
</dbReference>
<comment type="caution">
    <text evidence="1">The sequence shown here is derived from an EMBL/GenBank/DDBJ whole genome shotgun (WGS) entry which is preliminary data.</text>
</comment>
<organism evidence="1 2">
    <name type="scientific">Thalictrum thalictroides</name>
    <name type="common">Rue-anemone</name>
    <name type="synonym">Anemone thalictroides</name>
    <dbReference type="NCBI Taxonomy" id="46969"/>
    <lineage>
        <taxon>Eukaryota</taxon>
        <taxon>Viridiplantae</taxon>
        <taxon>Streptophyta</taxon>
        <taxon>Embryophyta</taxon>
        <taxon>Tracheophyta</taxon>
        <taxon>Spermatophyta</taxon>
        <taxon>Magnoliopsida</taxon>
        <taxon>Ranunculales</taxon>
        <taxon>Ranunculaceae</taxon>
        <taxon>Thalictroideae</taxon>
        <taxon>Thalictrum</taxon>
    </lineage>
</organism>
<protein>
    <submittedName>
        <fullName evidence="1">Uncharacterized protein</fullName>
    </submittedName>
</protein>